<dbReference type="PROSITE" id="PS51755">
    <property type="entry name" value="OMPR_PHOB"/>
    <property type="match status" value="1"/>
</dbReference>
<dbReference type="Pfam" id="PF13191">
    <property type="entry name" value="AAA_16"/>
    <property type="match status" value="1"/>
</dbReference>
<keyword evidence="9" id="KW-1185">Reference proteome</keyword>
<comment type="similarity">
    <text evidence="1">Belongs to the AfsR/DnrI/RedD regulatory family.</text>
</comment>
<sequence>MEIDLLGGFAVRRDGRTVPAAEFGGRRVRQLVRVLAAERGRVSGRDTLIDILWGDQPPADPATNLNVVVNRARRALSEPGAIQTSGGGYLLQQGAGIVVDAEVFEEHVQDARAAHGDQDFAAAAAAADAALGVWGEPLPEDAYADWARPYRDRLERLHQEALEIGAEAHLGAGRARVAVDLASRAVARQPLREAAHAVLMRALAADGDQAAALSCYLDLRRVLAAELGVDPSPETTALYERLLHGEVPAPPVVRPARGRSGVPPLVGRDREHDELRRLGGEHRVALLAGRSGWGKTRLLEDLRAGADRPVLSARALLPEREEPWSLVRSLLDTSAAAAVDLARILGPASFAAVSEVIPDLDGDPAAVAPESRRALALQALVRVIEATTPSLVLVDDLQWADSSSLDVLALLVGRDADLAMVLAYRPEEVLEGSPVAQFLAGAAAGDSLEVSLQPLEEDALRELVGSASVAAGLAEHSDRSPFAVLQVARVLEREGLLQRTDDGGWRAVVEPPADRVREVARAGQREAAWRQYERLSATERDLVAALALLGRPVPLRLLADALDLPTDDALRVVGDLARGHLVRHEAAGFRVDHDLVAETIRDRVDPSTGARLHQRLASALASTGATAEECARHLLGAGDTTAAAEAYVEAARARVERCADREAEQLASEGLALDPAPELRAALLEIRAETSARQGTFGAAREDLRAAIAVTTKRPTRSRLFTRMAQLTLGTEDLLRASELADLALTEAGEDRAARARATYVRALVDMNLDRPQTAEAGLDEALALFTAVGDTHGVADILDARAMTVFGFGDILGGIVAFERVARLFTDNGNLLRAVTPRSTRGHGLVFAARPQEGLADTTAALELTRSLGYAEGEAMVLWHHAEALLACGRPEEAREVAESGVTRARGLGHRGWTATTLRALGIARAALGDLDGARAAFEESVRTSGEHLLMFRSWGHSRLALVHVAEGHPDAAAPHVAEALATGPGLALYEARLAECELAVARGDDGSAPLVRDAHQRAVTGGHAVSAQRLAALLSQVT</sequence>
<reference evidence="9" key="1">
    <citation type="submission" date="2023-12" db="EMBL/GenBank/DDBJ databases">
        <title>Novel species in genus Nocardioides.</title>
        <authorList>
            <person name="Zhou H."/>
        </authorList>
    </citation>
    <scope>NUCLEOTIDE SEQUENCE [LARGE SCALE GENOMIC DNA]</scope>
    <source>
        <strain evidence="9">HM61</strain>
    </source>
</reference>
<evidence type="ECO:0000259" key="6">
    <source>
        <dbReference type="PROSITE" id="PS50862"/>
    </source>
</evidence>
<dbReference type="InterPro" id="IPR027417">
    <property type="entry name" value="P-loop_NTPase"/>
</dbReference>
<dbReference type="InterPro" id="IPR005158">
    <property type="entry name" value="BTAD"/>
</dbReference>
<dbReference type="Pfam" id="PF03704">
    <property type="entry name" value="BTAD"/>
    <property type="match status" value="1"/>
</dbReference>
<dbReference type="InterPro" id="IPR051677">
    <property type="entry name" value="AfsR-DnrI-RedD_regulator"/>
</dbReference>
<dbReference type="InterPro" id="IPR011990">
    <property type="entry name" value="TPR-like_helical_dom_sf"/>
</dbReference>
<evidence type="ECO:0000256" key="1">
    <source>
        <dbReference type="ARBA" id="ARBA00005820"/>
    </source>
</evidence>
<dbReference type="Pfam" id="PF13424">
    <property type="entry name" value="TPR_12"/>
    <property type="match status" value="1"/>
</dbReference>
<organism evidence="8 9">
    <name type="scientific">Nocardioides bizhenqiangii</name>
    <dbReference type="NCBI Taxonomy" id="3095076"/>
    <lineage>
        <taxon>Bacteria</taxon>
        <taxon>Bacillati</taxon>
        <taxon>Actinomycetota</taxon>
        <taxon>Actinomycetes</taxon>
        <taxon>Propionibacteriales</taxon>
        <taxon>Nocardioidaceae</taxon>
        <taxon>Nocardioides</taxon>
    </lineage>
</organism>
<accession>A0ABZ0ZTM7</accession>
<evidence type="ECO:0000259" key="7">
    <source>
        <dbReference type="PROSITE" id="PS51755"/>
    </source>
</evidence>
<dbReference type="Pfam" id="PF00486">
    <property type="entry name" value="Trans_reg_C"/>
    <property type="match status" value="1"/>
</dbReference>
<name>A0ABZ0ZTM7_9ACTN</name>
<evidence type="ECO:0000256" key="2">
    <source>
        <dbReference type="ARBA" id="ARBA00023015"/>
    </source>
</evidence>
<dbReference type="PANTHER" id="PTHR35807">
    <property type="entry name" value="TRANSCRIPTIONAL REGULATOR REDD-RELATED"/>
    <property type="match status" value="1"/>
</dbReference>
<dbReference type="Proteomes" id="UP001327225">
    <property type="component" value="Chromosome"/>
</dbReference>
<dbReference type="SUPFAM" id="SSF52540">
    <property type="entry name" value="P-loop containing nucleoside triphosphate hydrolases"/>
    <property type="match status" value="1"/>
</dbReference>
<proteinExistence type="inferred from homology"/>
<dbReference type="SUPFAM" id="SSF48452">
    <property type="entry name" value="TPR-like"/>
    <property type="match status" value="3"/>
</dbReference>
<protein>
    <submittedName>
        <fullName evidence="8">BTAD domain-containing putative transcriptional regulator</fullName>
    </submittedName>
</protein>
<dbReference type="InterPro" id="IPR006195">
    <property type="entry name" value="aa-tRNA-synth_II"/>
</dbReference>
<dbReference type="Gene3D" id="1.10.10.10">
    <property type="entry name" value="Winged helix-like DNA-binding domain superfamily/Winged helix DNA-binding domain"/>
    <property type="match status" value="1"/>
</dbReference>
<dbReference type="InterPro" id="IPR016032">
    <property type="entry name" value="Sig_transdc_resp-reg_C-effctor"/>
</dbReference>
<evidence type="ECO:0000256" key="4">
    <source>
        <dbReference type="ARBA" id="ARBA00023163"/>
    </source>
</evidence>
<keyword evidence="3 5" id="KW-0238">DNA-binding</keyword>
<dbReference type="PROSITE" id="PS50862">
    <property type="entry name" value="AA_TRNA_LIGASE_II"/>
    <property type="match status" value="1"/>
</dbReference>
<evidence type="ECO:0000313" key="9">
    <source>
        <dbReference type="Proteomes" id="UP001327225"/>
    </source>
</evidence>
<evidence type="ECO:0000313" key="8">
    <source>
        <dbReference type="EMBL" id="WQQ27164.1"/>
    </source>
</evidence>
<dbReference type="InterPro" id="IPR041664">
    <property type="entry name" value="AAA_16"/>
</dbReference>
<dbReference type="CDD" id="cd15831">
    <property type="entry name" value="BTAD"/>
    <property type="match status" value="1"/>
</dbReference>
<dbReference type="Gene3D" id="1.25.40.10">
    <property type="entry name" value="Tetratricopeptide repeat domain"/>
    <property type="match status" value="2"/>
</dbReference>
<evidence type="ECO:0000256" key="5">
    <source>
        <dbReference type="PROSITE-ProRule" id="PRU01091"/>
    </source>
</evidence>
<keyword evidence="4" id="KW-0804">Transcription</keyword>
<dbReference type="EMBL" id="CP141059">
    <property type="protein sequence ID" value="WQQ27164.1"/>
    <property type="molecule type" value="Genomic_DNA"/>
</dbReference>
<dbReference type="InterPro" id="IPR001867">
    <property type="entry name" value="OmpR/PhoB-type_DNA-bd"/>
</dbReference>
<feature type="domain" description="Aminoacyl-transfer RNA synthetases class-II family profile" evidence="6">
    <location>
        <begin position="324"/>
        <end position="838"/>
    </location>
</feature>
<feature type="DNA-binding region" description="OmpR/PhoB-type" evidence="5">
    <location>
        <begin position="1"/>
        <end position="93"/>
    </location>
</feature>
<dbReference type="SUPFAM" id="SSF46894">
    <property type="entry name" value="C-terminal effector domain of the bipartite response regulators"/>
    <property type="match status" value="1"/>
</dbReference>
<dbReference type="SMART" id="SM01043">
    <property type="entry name" value="BTAD"/>
    <property type="match status" value="1"/>
</dbReference>
<feature type="domain" description="OmpR/PhoB-type" evidence="7">
    <location>
        <begin position="1"/>
        <end position="93"/>
    </location>
</feature>
<dbReference type="PANTHER" id="PTHR35807:SF1">
    <property type="entry name" value="TRANSCRIPTIONAL REGULATOR REDD"/>
    <property type="match status" value="1"/>
</dbReference>
<dbReference type="SMART" id="SM00862">
    <property type="entry name" value="Trans_reg_C"/>
    <property type="match status" value="1"/>
</dbReference>
<evidence type="ECO:0000256" key="3">
    <source>
        <dbReference type="ARBA" id="ARBA00023125"/>
    </source>
</evidence>
<keyword evidence="2" id="KW-0805">Transcription regulation</keyword>
<gene>
    <name evidence="8" type="ORF">SHK19_02810</name>
</gene>
<dbReference type="RefSeq" id="WP_322937774.1">
    <property type="nucleotide sequence ID" value="NZ_CP141059.1"/>
</dbReference>
<dbReference type="InterPro" id="IPR036388">
    <property type="entry name" value="WH-like_DNA-bd_sf"/>
</dbReference>